<dbReference type="SUPFAM" id="SSF46565">
    <property type="entry name" value="Chaperone J-domain"/>
    <property type="match status" value="1"/>
</dbReference>
<dbReference type="Proteomes" id="UP001172082">
    <property type="component" value="Unassembled WGS sequence"/>
</dbReference>
<dbReference type="InterPro" id="IPR036869">
    <property type="entry name" value="J_dom_sf"/>
</dbReference>
<keyword evidence="5" id="KW-1185">Reference proteome</keyword>
<dbReference type="Pfam" id="PF00226">
    <property type="entry name" value="DnaJ"/>
    <property type="match status" value="1"/>
</dbReference>
<feature type="domain" description="J" evidence="3">
    <location>
        <begin position="3"/>
        <end position="67"/>
    </location>
</feature>
<dbReference type="PRINTS" id="PR00625">
    <property type="entry name" value="JDOMAIN"/>
</dbReference>
<dbReference type="SMART" id="SM00271">
    <property type="entry name" value="DnaJ"/>
    <property type="match status" value="1"/>
</dbReference>
<evidence type="ECO:0000259" key="3">
    <source>
        <dbReference type="PROSITE" id="PS50076"/>
    </source>
</evidence>
<name>A0ABT8KMN5_9BACT</name>
<evidence type="ECO:0000313" key="5">
    <source>
        <dbReference type="Proteomes" id="UP001172082"/>
    </source>
</evidence>
<feature type="transmembrane region" description="Helical" evidence="2">
    <location>
        <begin position="248"/>
        <end position="267"/>
    </location>
</feature>
<dbReference type="InterPro" id="IPR018253">
    <property type="entry name" value="DnaJ_domain_CS"/>
</dbReference>
<evidence type="ECO:0000313" key="4">
    <source>
        <dbReference type="EMBL" id="MDN5201980.1"/>
    </source>
</evidence>
<feature type="transmembrane region" description="Helical" evidence="2">
    <location>
        <begin position="219"/>
        <end position="241"/>
    </location>
</feature>
<evidence type="ECO:0000256" key="1">
    <source>
        <dbReference type="ARBA" id="ARBA00023186"/>
    </source>
</evidence>
<comment type="caution">
    <text evidence="4">The sequence shown here is derived from an EMBL/GenBank/DDBJ whole genome shotgun (WGS) entry which is preliminary data.</text>
</comment>
<dbReference type="InterPro" id="IPR051948">
    <property type="entry name" value="Hsp70_co-chaperone_J-domain"/>
</dbReference>
<organism evidence="4 5">
    <name type="scientific">Splendidivirga corallicola</name>
    <dbReference type="NCBI Taxonomy" id="3051826"/>
    <lineage>
        <taxon>Bacteria</taxon>
        <taxon>Pseudomonadati</taxon>
        <taxon>Bacteroidota</taxon>
        <taxon>Cytophagia</taxon>
        <taxon>Cytophagales</taxon>
        <taxon>Splendidivirgaceae</taxon>
        <taxon>Splendidivirga</taxon>
    </lineage>
</organism>
<dbReference type="RefSeq" id="WP_346752004.1">
    <property type="nucleotide sequence ID" value="NZ_JAUJEA010000003.1"/>
</dbReference>
<keyword evidence="2" id="KW-0472">Membrane</keyword>
<protein>
    <submittedName>
        <fullName evidence="4">DnaJ domain-containing protein</fullName>
    </submittedName>
</protein>
<dbReference type="EMBL" id="JAUJEA010000003">
    <property type="protein sequence ID" value="MDN5201980.1"/>
    <property type="molecule type" value="Genomic_DNA"/>
</dbReference>
<dbReference type="PANTHER" id="PTHR44360:SF1">
    <property type="entry name" value="DNAJ HOMOLOG SUBFAMILY B MEMBER 9"/>
    <property type="match status" value="1"/>
</dbReference>
<proteinExistence type="predicted"/>
<evidence type="ECO:0000256" key="2">
    <source>
        <dbReference type="SAM" id="Phobius"/>
    </source>
</evidence>
<dbReference type="CDD" id="cd06257">
    <property type="entry name" value="DnaJ"/>
    <property type="match status" value="1"/>
</dbReference>
<dbReference type="PROSITE" id="PS00636">
    <property type="entry name" value="DNAJ_1"/>
    <property type="match status" value="1"/>
</dbReference>
<gene>
    <name evidence="4" type="ORF">QQ008_11415</name>
</gene>
<keyword evidence="2" id="KW-1133">Transmembrane helix</keyword>
<reference evidence="4" key="1">
    <citation type="submission" date="2023-06" db="EMBL/GenBank/DDBJ databases">
        <title>Genomic of Parafulvivirga corallium.</title>
        <authorList>
            <person name="Wang G."/>
        </authorList>
    </citation>
    <scope>NUCLEOTIDE SEQUENCE</scope>
    <source>
        <strain evidence="4">BMA10</strain>
    </source>
</reference>
<keyword evidence="2" id="KW-0812">Transmembrane</keyword>
<dbReference type="Gene3D" id="1.10.287.110">
    <property type="entry name" value="DnaJ domain"/>
    <property type="match status" value="1"/>
</dbReference>
<dbReference type="PANTHER" id="PTHR44360">
    <property type="entry name" value="DNAJ HOMOLOG SUBFAMILY B MEMBER 9"/>
    <property type="match status" value="1"/>
</dbReference>
<sequence length="268" mass="30844">MKDYYKILEIRSGASHDEVKKAYRRLAVRYHPDKNKYEGANALFNEINEAYQVLGDAKKRAAYDESIVALSAFVYSQYRTSYTYRRNGNIRADKKAQAKQRIKPYLRYFYIISKVGLIFGLLLFADASLPMNSQEESLEQMIKEQDLAKAYERYKLNGVSSSAILRTKEGSKMEIDKGDLLAFITSPKILVYRSAIFSEFMKVETFHDPPRVAGAYYNIHGFFIFLPALLVITSVIGIFYHRSPEFDLNVTLVSCMLMLIITVVMFMS</sequence>
<keyword evidence="1" id="KW-0143">Chaperone</keyword>
<dbReference type="PROSITE" id="PS50076">
    <property type="entry name" value="DNAJ_2"/>
    <property type="match status" value="1"/>
</dbReference>
<dbReference type="InterPro" id="IPR001623">
    <property type="entry name" value="DnaJ_domain"/>
</dbReference>
<feature type="transmembrane region" description="Helical" evidence="2">
    <location>
        <begin position="105"/>
        <end position="125"/>
    </location>
</feature>
<accession>A0ABT8KMN5</accession>